<dbReference type="VEuPathDB" id="VectorBase:LDEU010650"/>
<proteinExistence type="inferred from homology"/>
<keyword evidence="4" id="KW-0346">Stress response</keyword>
<protein>
    <submittedName>
        <fullName evidence="4">70 kDa heat shock protein-like protein</fullName>
    </submittedName>
</protein>
<comment type="caution">
    <text evidence="4">The sequence shown here is derived from an EMBL/GenBank/DDBJ whole genome shotgun (WGS) entry which is preliminary data.</text>
</comment>
<evidence type="ECO:0000256" key="3">
    <source>
        <dbReference type="ARBA" id="ARBA00022840"/>
    </source>
</evidence>
<dbReference type="GO" id="GO:0030968">
    <property type="term" value="P:endoplasmic reticulum unfolded protein response"/>
    <property type="evidence" value="ECO:0007669"/>
    <property type="project" value="TreeGrafter"/>
</dbReference>
<dbReference type="PANTHER" id="PTHR45639">
    <property type="entry name" value="HSC70CB, ISOFORM G-RELATED"/>
    <property type="match status" value="1"/>
</dbReference>
<dbReference type="Gene3D" id="3.30.30.30">
    <property type="match status" value="1"/>
</dbReference>
<dbReference type="GO" id="GO:0034663">
    <property type="term" value="C:endoplasmic reticulum chaperone complex"/>
    <property type="evidence" value="ECO:0007669"/>
    <property type="project" value="TreeGrafter"/>
</dbReference>
<dbReference type="Gene3D" id="3.90.640.10">
    <property type="entry name" value="Actin, Chain A, domain 4"/>
    <property type="match status" value="1"/>
</dbReference>
<gene>
    <name evidence="4" type="ORF">B4U80_00664</name>
</gene>
<dbReference type="InterPro" id="IPR013126">
    <property type="entry name" value="Hsp_70_fam"/>
</dbReference>
<dbReference type="PANTHER" id="PTHR45639:SF34">
    <property type="entry name" value="CHAPERONE PROTEIN DNAK"/>
    <property type="match status" value="1"/>
</dbReference>
<dbReference type="AlphaFoldDB" id="A0A443S1J0"/>
<evidence type="ECO:0000256" key="1">
    <source>
        <dbReference type="ARBA" id="ARBA00007381"/>
    </source>
</evidence>
<dbReference type="GO" id="GO:0140662">
    <property type="term" value="F:ATP-dependent protein folding chaperone"/>
    <property type="evidence" value="ECO:0007669"/>
    <property type="project" value="InterPro"/>
</dbReference>
<dbReference type="STRING" id="299467.A0A443S1J0"/>
<dbReference type="EMBL" id="NCKV01012468">
    <property type="protein sequence ID" value="RWS21390.1"/>
    <property type="molecule type" value="Genomic_DNA"/>
</dbReference>
<dbReference type="SUPFAM" id="SSF53067">
    <property type="entry name" value="Actin-like ATPase domain"/>
    <property type="match status" value="2"/>
</dbReference>
<dbReference type="FunFam" id="3.90.640.10:FF:000003">
    <property type="entry name" value="Molecular chaperone DnaK"/>
    <property type="match status" value="1"/>
</dbReference>
<keyword evidence="2" id="KW-0547">Nucleotide-binding</keyword>
<accession>A0A443S1J0</accession>
<dbReference type="Gene3D" id="3.30.420.40">
    <property type="match status" value="2"/>
</dbReference>
<dbReference type="Pfam" id="PF00012">
    <property type="entry name" value="HSP70"/>
    <property type="match status" value="1"/>
</dbReference>
<sequence length="432" mass="48692">MSENGFAVGIDVGYSAVRIALFSEASEDQVSDVCLIENDLGSRSTPTVVAYDEQTRLIGVEAISHAALYPEDAVFNIKRLVGRSAEEVQHHLNRCFFDYSTVDGRLSIRLPNSGSQTHTIEYLLAFIFDKLKEYAENEGITVTAAVISVPHKFNRIQMQAFIDAANIVGINVLQVINDTISIAINYAWEKLESNYIKFLIIDFGASKLDVSLIEIEDFVIKDLTTVSHTDLGGVDFDERLIQLCITKISNEFDIAECKLETNGRFLHKLRIQCEKANISLNDKSVAHIKIDAPIENKDVNFTVSRREFEEATADLFERVMEAVRNVANTTDDNINDLIVVGGSSRLKRFENALKNEFNKKRLNRPMNVYEADVKGNTILAAKLSGLSDERIDNINLHETYGYFGMEDENEQMEVSDEYEFKTVESWKGLIID</sequence>
<reference evidence="4 5" key="1">
    <citation type="journal article" date="2018" name="Gigascience">
        <title>Genomes of trombidid mites reveal novel predicted allergens and laterally-transferred genes associated with secondary metabolism.</title>
        <authorList>
            <person name="Dong X."/>
            <person name="Chaisiri K."/>
            <person name="Xia D."/>
            <person name="Armstrong S.D."/>
            <person name="Fang Y."/>
            <person name="Donnelly M.J."/>
            <person name="Kadowaki T."/>
            <person name="McGarry J.W."/>
            <person name="Darby A.C."/>
            <person name="Makepeace B.L."/>
        </authorList>
    </citation>
    <scope>NUCLEOTIDE SEQUENCE [LARGE SCALE GENOMIC DNA]</scope>
    <source>
        <strain evidence="4">UoL-UT</strain>
    </source>
</reference>
<comment type="similarity">
    <text evidence="1">Belongs to the heat shock protein 70 family.</text>
</comment>
<dbReference type="OrthoDB" id="2401965at2759"/>
<evidence type="ECO:0000256" key="2">
    <source>
        <dbReference type="ARBA" id="ARBA00022741"/>
    </source>
</evidence>
<dbReference type="InterPro" id="IPR043129">
    <property type="entry name" value="ATPase_NBD"/>
</dbReference>
<evidence type="ECO:0000313" key="5">
    <source>
        <dbReference type="Proteomes" id="UP000288716"/>
    </source>
</evidence>
<keyword evidence="3" id="KW-0067">ATP-binding</keyword>
<dbReference type="Proteomes" id="UP000288716">
    <property type="component" value="Unassembled WGS sequence"/>
</dbReference>
<evidence type="ECO:0000313" key="4">
    <source>
        <dbReference type="EMBL" id="RWS21390.1"/>
    </source>
</evidence>
<keyword evidence="5" id="KW-1185">Reference proteome</keyword>
<name>A0A443S1J0_9ACAR</name>
<dbReference type="GO" id="GO:0005524">
    <property type="term" value="F:ATP binding"/>
    <property type="evidence" value="ECO:0007669"/>
    <property type="project" value="UniProtKB-KW"/>
</dbReference>
<organism evidence="4 5">
    <name type="scientific">Leptotrombidium deliense</name>
    <dbReference type="NCBI Taxonomy" id="299467"/>
    <lineage>
        <taxon>Eukaryota</taxon>
        <taxon>Metazoa</taxon>
        <taxon>Ecdysozoa</taxon>
        <taxon>Arthropoda</taxon>
        <taxon>Chelicerata</taxon>
        <taxon>Arachnida</taxon>
        <taxon>Acari</taxon>
        <taxon>Acariformes</taxon>
        <taxon>Trombidiformes</taxon>
        <taxon>Prostigmata</taxon>
        <taxon>Anystina</taxon>
        <taxon>Parasitengona</taxon>
        <taxon>Trombiculoidea</taxon>
        <taxon>Trombiculidae</taxon>
        <taxon>Leptotrombidium</taxon>
    </lineage>
</organism>
<dbReference type="PRINTS" id="PR00301">
    <property type="entry name" value="HEATSHOCK70"/>
</dbReference>